<feature type="compositionally biased region" description="Polar residues" evidence="7">
    <location>
        <begin position="1174"/>
        <end position="1188"/>
    </location>
</feature>
<feature type="compositionally biased region" description="Low complexity" evidence="7">
    <location>
        <begin position="907"/>
        <end position="942"/>
    </location>
</feature>
<feature type="region of interest" description="Disordered" evidence="7">
    <location>
        <begin position="1030"/>
        <end position="1081"/>
    </location>
</feature>
<dbReference type="GO" id="GO:0000122">
    <property type="term" value="P:negative regulation of transcription by RNA polymerase II"/>
    <property type="evidence" value="ECO:0007669"/>
    <property type="project" value="TreeGrafter"/>
</dbReference>
<dbReference type="Proteomes" id="UP000694843">
    <property type="component" value="Unplaced"/>
</dbReference>
<feature type="compositionally biased region" description="Polar residues" evidence="7">
    <location>
        <begin position="993"/>
        <end position="1005"/>
    </location>
</feature>
<feature type="region of interest" description="Disordered" evidence="7">
    <location>
        <begin position="1169"/>
        <end position="1215"/>
    </location>
</feature>
<evidence type="ECO:0000259" key="8">
    <source>
        <dbReference type="Pfam" id="PF16014"/>
    </source>
</evidence>
<feature type="compositionally biased region" description="Low complexity" evidence="7">
    <location>
        <begin position="554"/>
        <end position="569"/>
    </location>
</feature>
<sequence>MMANPVLSVSSMDDNDVANVSVASEIVAKASTSSPVAKPTSPLSLSASDVTTDSSALASPVMDISSACAISAVVTTSEISTPVASSASESSIAVLSTTKSAAIITSSTSSSTSVPSSTIAPQITAANQHAVVSTAFVSKSSDFPVSLGSVLIPKLVSTASSAMTPNASSSSSPSEALNLTLTYSSASSIVVPTITACTGGSNNNKVVNSVASNLSTSVKLSMNTSGSGKPVAGRVVQTFTTVTSPTEGTSSQPSMSHVHIPRGAAVVANMAGSRTSLAVTASAAQRTTPQQNRSIQLSQSAWNRGATNSKLSTGTTIFTSVASNTNPKLSRLPASPLVTRPAPGSLLTSATPTVHAALRSTSSTSSVVRNAVTTTAVVRTNSISRVTNVTNLITANTVEVMRSVPSGVSVSGVTSNPRFTVAAPIKPVEGTVLASVPNITRPTIVATPSAVSRTVLTQTRTSLGMSVRPHHTQGIRLTQATIGRPTTVTSLALTCVQRPAAPLTSSTTITTAKVRGIAGARFSLNSGTQLLPNSEPSTMAQNIRVPALVSTAISSPSSSSVSGSYATSTNITITPPARPLSSPAITVPGRPVLSASRPASTGPSTASTGPSVASTGLCLASTGPSAALTVTSVAPTVPSAGPSVATASPTVASVCPTVASTGPTAVSKGPPSGASLVRPAGTIARGCEAPVLTARTDVPRISRPTQQFMHISATNGQKIGMSGGVSNVSVIGGGSNAIRCTALNSATANGGTANSIAVRISPGTAPAGFHSTTAVQNPAKLSSKLKPEGVPWVGGGAASSGGVVTNRPGSRLADYHAGGGTSGKPFGVVGGGGSAAAAAAVLPPGTTITPTILAPSGSSSSNKHDPPTVLLQRPLHGSSANAPASTQHQHTDKSASCVVRGGGAVQGAGNRRQRGAGAAASNDLSAAQSAQGGAPAKPAASPRPTMLRKSSEFDGGNSTKACRNLTGALSSSSSGSASSPPSPKRPDSGGHSGASTGSLTLSADSSPGLLIEEVDTTEEARVPMIAAVAPPPLLDGISPRKKPRKQKLTGNELQNAPHSSDDDEAPTPSHKRFKRDTDHEDVPDGCHVWSSDSCQSRVPSLSSYSRYHALGSTGLAKNNGINSFRNSLTSSARGSPARISLNNRTSSDSTSTSSSAAALSHVVLPPNVIKTPRKNYSNISGSNANVENNFHGDVSSRAHNKSPPESSPEPTYRNKRKHMSLLNSYVRTHLPRINHFVRYSDVEVKKEKKSSVNHLAGQKLAMQRLEGWKVIHVGGQVSELVHVEQEVSSRLNEILQSLENKISAPYKAQSKDVDQICELIKANVQRSKIIQDQMKEAKIQMTNLFVHKNRVASILESIGGKRQPRKKDRRRD</sequence>
<accession>A0A979FLV3</accession>
<dbReference type="InterPro" id="IPR024137">
    <property type="entry name" value="His_deAcase_cplx_SAP130"/>
</dbReference>
<feature type="region of interest" description="Disordered" evidence="7">
    <location>
        <begin position="851"/>
        <end position="1008"/>
    </location>
</feature>
<evidence type="ECO:0000256" key="3">
    <source>
        <dbReference type="ARBA" id="ARBA00022491"/>
    </source>
</evidence>
<evidence type="ECO:0000256" key="7">
    <source>
        <dbReference type="SAM" id="MobiDB-lite"/>
    </source>
</evidence>
<evidence type="ECO:0000256" key="2">
    <source>
        <dbReference type="ARBA" id="ARBA00007859"/>
    </source>
</evidence>
<keyword evidence="9" id="KW-1185">Reference proteome</keyword>
<evidence type="ECO:0000256" key="1">
    <source>
        <dbReference type="ARBA" id="ARBA00004123"/>
    </source>
</evidence>
<evidence type="ECO:0000256" key="4">
    <source>
        <dbReference type="ARBA" id="ARBA00023015"/>
    </source>
</evidence>
<comment type="subcellular location">
    <subcellularLocation>
        <location evidence="1">Nucleus</location>
    </subcellularLocation>
</comment>
<dbReference type="GO" id="GO:0070822">
    <property type="term" value="C:Sin3-type complex"/>
    <property type="evidence" value="ECO:0007669"/>
    <property type="project" value="TreeGrafter"/>
</dbReference>
<keyword evidence="3" id="KW-0678">Repressor</keyword>
<feature type="region of interest" description="Disordered" evidence="7">
    <location>
        <begin position="1127"/>
        <end position="1157"/>
    </location>
</feature>
<proteinExistence type="inferred from homology"/>
<feature type="compositionally biased region" description="Polar residues" evidence="7">
    <location>
        <begin position="878"/>
        <end position="888"/>
    </location>
</feature>
<feature type="compositionally biased region" description="Low complexity" evidence="7">
    <location>
        <begin position="1145"/>
        <end position="1157"/>
    </location>
</feature>
<dbReference type="RefSeq" id="XP_047737185.1">
    <property type="nucleotide sequence ID" value="XM_047881229.1"/>
</dbReference>
<keyword evidence="5" id="KW-0804">Transcription</keyword>
<dbReference type="PANTHER" id="PTHR13497">
    <property type="entry name" value="HISTONE DEACETYLASE COMPLEX SUBUNIT SAP130"/>
    <property type="match status" value="1"/>
</dbReference>
<name>A0A979FLV3_HYAAZ</name>
<gene>
    <name evidence="10" type="primary">LOC108669296</name>
</gene>
<feature type="region of interest" description="Disordered" evidence="7">
    <location>
        <begin position="554"/>
        <end position="612"/>
    </location>
</feature>
<protein>
    <submittedName>
        <fullName evidence="10">Mucin-19 isoform X1</fullName>
    </submittedName>
</protein>
<feature type="compositionally biased region" description="Low complexity" evidence="7">
    <location>
        <begin position="970"/>
        <end position="979"/>
    </location>
</feature>
<dbReference type="PANTHER" id="PTHR13497:SF3">
    <property type="entry name" value="HISTONE DEACETYLASE COMPLEX SUBUNIT SAP130"/>
    <property type="match status" value="1"/>
</dbReference>
<comment type="similarity">
    <text evidence="2">Belongs to the SAP130 family.</text>
</comment>
<organism evidence="9 10">
    <name type="scientific">Hyalella azteca</name>
    <name type="common">Amphipod</name>
    <dbReference type="NCBI Taxonomy" id="294128"/>
    <lineage>
        <taxon>Eukaryota</taxon>
        <taxon>Metazoa</taxon>
        <taxon>Ecdysozoa</taxon>
        <taxon>Arthropoda</taxon>
        <taxon>Crustacea</taxon>
        <taxon>Multicrustacea</taxon>
        <taxon>Malacostraca</taxon>
        <taxon>Eumalacostraca</taxon>
        <taxon>Peracarida</taxon>
        <taxon>Amphipoda</taxon>
        <taxon>Senticaudata</taxon>
        <taxon>Talitrida</taxon>
        <taxon>Talitroidea</taxon>
        <taxon>Hyalellidae</taxon>
        <taxon>Hyalella</taxon>
    </lineage>
</organism>
<evidence type="ECO:0000256" key="6">
    <source>
        <dbReference type="ARBA" id="ARBA00023242"/>
    </source>
</evidence>
<reference evidence="10" key="1">
    <citation type="submission" date="2025-08" db="UniProtKB">
        <authorList>
            <consortium name="RefSeq"/>
        </authorList>
    </citation>
    <scope>IDENTIFICATION</scope>
    <source>
        <tissue evidence="10">Whole organism</tissue>
    </source>
</reference>
<keyword evidence="4" id="KW-0805">Transcription regulation</keyword>
<keyword evidence="6" id="KW-0539">Nucleus</keyword>
<dbReference type="OrthoDB" id="10048604at2759"/>
<dbReference type="OMA" id="ITEGICK"/>
<evidence type="ECO:0000313" key="10">
    <source>
        <dbReference type="RefSeq" id="XP_047737185.1"/>
    </source>
</evidence>
<feature type="compositionally biased region" description="Low complexity" evidence="7">
    <location>
        <begin position="594"/>
        <end position="611"/>
    </location>
</feature>
<dbReference type="Pfam" id="PF16014">
    <property type="entry name" value="SAP130_C"/>
    <property type="match status" value="1"/>
</dbReference>
<feature type="domain" description="Histone deacetylase complex subunit SAP130 C-terminal" evidence="8">
    <location>
        <begin position="1214"/>
        <end position="1355"/>
    </location>
</feature>
<evidence type="ECO:0000313" key="9">
    <source>
        <dbReference type="Proteomes" id="UP000694843"/>
    </source>
</evidence>
<dbReference type="GeneID" id="108669296"/>
<feature type="compositionally biased region" description="Polar residues" evidence="7">
    <location>
        <begin position="1048"/>
        <end position="1058"/>
    </location>
</feature>
<dbReference type="InterPro" id="IPR031963">
    <property type="entry name" value="SAP130_C"/>
</dbReference>
<evidence type="ECO:0000256" key="5">
    <source>
        <dbReference type="ARBA" id="ARBA00023163"/>
    </source>
</evidence>